<protein>
    <recommendedName>
        <fullName evidence="2">homogentisate 1,2-dioxygenase</fullName>
        <ecNumber evidence="2">1.13.11.5</ecNumber>
    </recommendedName>
</protein>
<dbReference type="STRING" id="490622.A0A395NHJ0"/>
<dbReference type="InterPro" id="IPR011051">
    <property type="entry name" value="RmlC_Cupin_sf"/>
</dbReference>
<comment type="caution">
    <text evidence="8">The sequence shown here is derived from an EMBL/GenBank/DDBJ whole genome shotgun (WGS) entry which is preliminary data.</text>
</comment>
<gene>
    <name evidence="8" type="ORF">TARUN_6701</name>
</gene>
<dbReference type="InterPro" id="IPR046452">
    <property type="entry name" value="HgmA_N"/>
</dbReference>
<dbReference type="Pfam" id="PF20510">
    <property type="entry name" value="HgmA_N"/>
    <property type="match status" value="1"/>
</dbReference>
<dbReference type="AlphaFoldDB" id="A0A395NHJ0"/>
<evidence type="ECO:0000259" key="7">
    <source>
        <dbReference type="Pfam" id="PF20510"/>
    </source>
</evidence>
<name>A0A395NHJ0_TRIAR</name>
<keyword evidence="5" id="KW-0560">Oxidoreductase</keyword>
<keyword evidence="3" id="KW-0479">Metal-binding</keyword>
<proteinExistence type="predicted"/>
<evidence type="ECO:0000256" key="4">
    <source>
        <dbReference type="ARBA" id="ARBA00022964"/>
    </source>
</evidence>
<evidence type="ECO:0000256" key="5">
    <source>
        <dbReference type="ARBA" id="ARBA00023002"/>
    </source>
</evidence>
<comment type="pathway">
    <text evidence="1">Amino-acid degradation; L-phenylalanine degradation; acetoacetate and fumarate from L-phenylalanine: step 4/6.</text>
</comment>
<evidence type="ECO:0000256" key="6">
    <source>
        <dbReference type="ARBA" id="ARBA00023004"/>
    </source>
</evidence>
<sequence length="199" mass="21896">MPVTEFATKELYKYQNGFNNHLESEAVEGVLPIGQNSPQKPPYGLYAEKLSGTAFTAPRTENKQTWLYRILPSCAHPPYQQAPESRASQEGADTSKLRFIPNQLRWDPFDHNEAKDLDFVTGLILDAARDDADLHWPDEQPAELSPDVEVALLGDDEEVAVCGVIRRVLVHTLAGGVDQHADALLLSDITGTGDKSQSG</sequence>
<dbReference type="SUPFAM" id="SSF51182">
    <property type="entry name" value="RmlC-like cupins"/>
    <property type="match status" value="1"/>
</dbReference>
<dbReference type="Proteomes" id="UP000266272">
    <property type="component" value="Unassembled WGS sequence"/>
</dbReference>
<keyword evidence="4 8" id="KW-0223">Dioxygenase</keyword>
<dbReference type="PANTHER" id="PTHR11056">
    <property type="entry name" value="HOMOGENTISATE 1,2-DIOXYGENASE"/>
    <property type="match status" value="1"/>
</dbReference>
<evidence type="ECO:0000256" key="2">
    <source>
        <dbReference type="ARBA" id="ARBA00013127"/>
    </source>
</evidence>
<evidence type="ECO:0000313" key="8">
    <source>
        <dbReference type="EMBL" id="RFU75548.1"/>
    </source>
</evidence>
<dbReference type="GO" id="GO:0006559">
    <property type="term" value="P:L-phenylalanine catabolic process"/>
    <property type="evidence" value="ECO:0007669"/>
    <property type="project" value="UniProtKB-UniPathway"/>
</dbReference>
<evidence type="ECO:0000256" key="1">
    <source>
        <dbReference type="ARBA" id="ARBA00004704"/>
    </source>
</evidence>
<evidence type="ECO:0000313" key="9">
    <source>
        <dbReference type="Proteomes" id="UP000266272"/>
    </source>
</evidence>
<dbReference type="GO" id="GO:0004411">
    <property type="term" value="F:homogentisate 1,2-dioxygenase activity"/>
    <property type="evidence" value="ECO:0007669"/>
    <property type="project" value="UniProtKB-EC"/>
</dbReference>
<feature type="domain" description="Homogentisate 1,2-dioxygenase N-terminal" evidence="7">
    <location>
        <begin position="13"/>
        <end position="132"/>
    </location>
</feature>
<feature type="non-terminal residue" evidence="8">
    <location>
        <position position="199"/>
    </location>
</feature>
<keyword evidence="6" id="KW-0408">Iron</keyword>
<dbReference type="InterPro" id="IPR005708">
    <property type="entry name" value="Homogentis_dOase"/>
</dbReference>
<keyword evidence="9" id="KW-1185">Reference proteome</keyword>
<dbReference type="GO" id="GO:0005737">
    <property type="term" value="C:cytoplasm"/>
    <property type="evidence" value="ECO:0007669"/>
    <property type="project" value="TreeGrafter"/>
</dbReference>
<accession>A0A395NHJ0</accession>
<dbReference type="EMBL" id="PXOA01000427">
    <property type="protein sequence ID" value="RFU75548.1"/>
    <property type="molecule type" value="Genomic_DNA"/>
</dbReference>
<dbReference type="GO" id="GO:0046872">
    <property type="term" value="F:metal ion binding"/>
    <property type="evidence" value="ECO:0007669"/>
    <property type="project" value="UniProtKB-KW"/>
</dbReference>
<dbReference type="UniPathway" id="UPA00139">
    <property type="reaction ID" value="UER00339"/>
</dbReference>
<dbReference type="EC" id="1.13.11.5" evidence="2"/>
<dbReference type="GO" id="GO:0006570">
    <property type="term" value="P:tyrosine metabolic process"/>
    <property type="evidence" value="ECO:0007669"/>
    <property type="project" value="InterPro"/>
</dbReference>
<reference evidence="8 9" key="1">
    <citation type="journal article" date="2018" name="PLoS Pathog.">
        <title>Evolution of structural diversity of trichothecenes, a family of toxins produced by plant pathogenic and entomopathogenic fungi.</title>
        <authorList>
            <person name="Proctor R.H."/>
            <person name="McCormick S.P."/>
            <person name="Kim H.S."/>
            <person name="Cardoza R.E."/>
            <person name="Stanley A.M."/>
            <person name="Lindo L."/>
            <person name="Kelly A."/>
            <person name="Brown D.W."/>
            <person name="Lee T."/>
            <person name="Vaughan M.M."/>
            <person name="Alexander N.J."/>
            <person name="Busman M."/>
            <person name="Gutierrez S."/>
        </authorList>
    </citation>
    <scope>NUCLEOTIDE SEQUENCE [LARGE SCALE GENOMIC DNA]</scope>
    <source>
        <strain evidence="8 9">IBT 40837</strain>
    </source>
</reference>
<organism evidence="8 9">
    <name type="scientific">Trichoderma arundinaceum</name>
    <dbReference type="NCBI Taxonomy" id="490622"/>
    <lineage>
        <taxon>Eukaryota</taxon>
        <taxon>Fungi</taxon>
        <taxon>Dikarya</taxon>
        <taxon>Ascomycota</taxon>
        <taxon>Pezizomycotina</taxon>
        <taxon>Sordariomycetes</taxon>
        <taxon>Hypocreomycetidae</taxon>
        <taxon>Hypocreales</taxon>
        <taxon>Hypocreaceae</taxon>
        <taxon>Trichoderma</taxon>
    </lineage>
</organism>
<evidence type="ECO:0000256" key="3">
    <source>
        <dbReference type="ARBA" id="ARBA00022723"/>
    </source>
</evidence>
<dbReference type="OrthoDB" id="1689029at2759"/>
<dbReference type="PANTHER" id="PTHR11056:SF0">
    <property type="entry name" value="HOMOGENTISATE 1,2-DIOXYGENASE"/>
    <property type="match status" value="1"/>
</dbReference>